<dbReference type="EMBL" id="SJPX01000005">
    <property type="protein sequence ID" value="TWU47806.1"/>
    <property type="molecule type" value="Genomic_DNA"/>
</dbReference>
<accession>A0A5C6EJH1</accession>
<name>A0A5C6EJH1_9BACT</name>
<feature type="transmembrane region" description="Helical" evidence="1">
    <location>
        <begin position="52"/>
        <end position="74"/>
    </location>
</feature>
<dbReference type="RefSeq" id="WP_146536267.1">
    <property type="nucleotide sequence ID" value="NZ_SJPX01000005.1"/>
</dbReference>
<keyword evidence="4" id="KW-1185">Reference proteome</keyword>
<reference evidence="3 4" key="1">
    <citation type="submission" date="2019-02" db="EMBL/GenBank/DDBJ databases">
        <title>Deep-cultivation of Planctomycetes and their phenomic and genomic characterization uncovers novel biology.</title>
        <authorList>
            <person name="Wiegand S."/>
            <person name="Jogler M."/>
            <person name="Boedeker C."/>
            <person name="Pinto D."/>
            <person name="Vollmers J."/>
            <person name="Rivas-Marin E."/>
            <person name="Kohn T."/>
            <person name="Peeters S.H."/>
            <person name="Heuer A."/>
            <person name="Rast P."/>
            <person name="Oberbeckmann S."/>
            <person name="Bunk B."/>
            <person name="Jeske O."/>
            <person name="Meyerdierks A."/>
            <person name="Storesund J.E."/>
            <person name="Kallscheuer N."/>
            <person name="Luecker S."/>
            <person name="Lage O.M."/>
            <person name="Pohl T."/>
            <person name="Merkel B.J."/>
            <person name="Hornburger P."/>
            <person name="Mueller R.-W."/>
            <person name="Bruemmer F."/>
            <person name="Labrenz M."/>
            <person name="Spormann A.M."/>
            <person name="Op Den Camp H."/>
            <person name="Overmann J."/>
            <person name="Amann R."/>
            <person name="Jetten M.S.M."/>
            <person name="Mascher T."/>
            <person name="Medema M.H."/>
            <person name="Devos D.P."/>
            <person name="Kaster A.-K."/>
            <person name="Ovreas L."/>
            <person name="Rohde M."/>
            <person name="Galperin M.Y."/>
            <person name="Jogler C."/>
        </authorList>
    </citation>
    <scope>NUCLEOTIDE SEQUENCE [LARGE SCALE GENOMIC DNA]</scope>
    <source>
        <strain evidence="3 4">Poly59</strain>
    </source>
</reference>
<dbReference type="Pfam" id="PF01957">
    <property type="entry name" value="NfeD"/>
    <property type="match status" value="1"/>
</dbReference>
<proteinExistence type="predicted"/>
<keyword evidence="1" id="KW-0472">Membrane</keyword>
<dbReference type="Gene3D" id="2.40.50.140">
    <property type="entry name" value="Nucleic acid-binding proteins"/>
    <property type="match status" value="1"/>
</dbReference>
<feature type="transmembrane region" description="Helical" evidence="1">
    <location>
        <begin position="6"/>
        <end position="26"/>
    </location>
</feature>
<sequence length="198" mass="21108">MNRFAFAPFVDLPLVAVALALFIWHFNRWASRSDLETNLDVAARLPSARRRVLALMAGVLLLCWYFNFAVWGVFALLLGAGLALALVIGGELDGGVSGLWAAAYLVREWSFGFPQIVLHPLVDDGPTSFGVPKHQLVGKTGTTSSPLRPIGDAIIDGNLVSVTSDDGSLLVAGTDVIVTSYRNGLPCVRVCVAAENDG</sequence>
<keyword evidence="1" id="KW-1133">Transmembrane helix</keyword>
<evidence type="ECO:0000259" key="2">
    <source>
        <dbReference type="Pfam" id="PF01957"/>
    </source>
</evidence>
<evidence type="ECO:0000256" key="1">
    <source>
        <dbReference type="SAM" id="Phobius"/>
    </source>
</evidence>
<feature type="domain" description="NfeD-like C-terminal" evidence="2">
    <location>
        <begin position="134"/>
        <end position="180"/>
    </location>
</feature>
<protein>
    <recommendedName>
        <fullName evidence="2">NfeD-like C-terminal domain-containing protein</fullName>
    </recommendedName>
</protein>
<keyword evidence="1" id="KW-0812">Transmembrane</keyword>
<dbReference type="OrthoDB" id="283587at2"/>
<organism evidence="3 4">
    <name type="scientific">Rubripirellula reticaptiva</name>
    <dbReference type="NCBI Taxonomy" id="2528013"/>
    <lineage>
        <taxon>Bacteria</taxon>
        <taxon>Pseudomonadati</taxon>
        <taxon>Planctomycetota</taxon>
        <taxon>Planctomycetia</taxon>
        <taxon>Pirellulales</taxon>
        <taxon>Pirellulaceae</taxon>
        <taxon>Rubripirellula</taxon>
    </lineage>
</organism>
<dbReference type="InterPro" id="IPR012340">
    <property type="entry name" value="NA-bd_OB-fold"/>
</dbReference>
<evidence type="ECO:0000313" key="3">
    <source>
        <dbReference type="EMBL" id="TWU47806.1"/>
    </source>
</evidence>
<dbReference type="Proteomes" id="UP000317977">
    <property type="component" value="Unassembled WGS sequence"/>
</dbReference>
<dbReference type="InterPro" id="IPR002810">
    <property type="entry name" value="NfeD-like_C"/>
</dbReference>
<comment type="caution">
    <text evidence="3">The sequence shown here is derived from an EMBL/GenBank/DDBJ whole genome shotgun (WGS) entry which is preliminary data.</text>
</comment>
<gene>
    <name evidence="3" type="ORF">Poly59_46480</name>
</gene>
<evidence type="ECO:0000313" key="4">
    <source>
        <dbReference type="Proteomes" id="UP000317977"/>
    </source>
</evidence>
<dbReference type="AlphaFoldDB" id="A0A5C6EJH1"/>